<feature type="region of interest" description="Disordered" evidence="1">
    <location>
        <begin position="154"/>
        <end position="201"/>
    </location>
</feature>
<evidence type="ECO:0000256" key="1">
    <source>
        <dbReference type="SAM" id="MobiDB-lite"/>
    </source>
</evidence>
<feature type="region of interest" description="Disordered" evidence="1">
    <location>
        <begin position="115"/>
        <end position="142"/>
    </location>
</feature>
<reference evidence="4" key="1">
    <citation type="submission" date="2020-10" db="EMBL/GenBank/DDBJ databases">
        <authorList>
            <person name="Han B."/>
            <person name="Lu T."/>
            <person name="Zhao Q."/>
            <person name="Huang X."/>
            <person name="Zhao Y."/>
        </authorList>
    </citation>
    <scope>NUCLEOTIDE SEQUENCE</scope>
</reference>
<feature type="region of interest" description="Disordered" evidence="1">
    <location>
        <begin position="240"/>
        <end position="262"/>
    </location>
</feature>
<evidence type="ECO:0000259" key="3">
    <source>
        <dbReference type="Pfam" id="PF26130"/>
    </source>
</evidence>
<dbReference type="InterPro" id="IPR058594">
    <property type="entry name" value="PB1-like_dom_pln"/>
</dbReference>
<proteinExistence type="predicted"/>
<evidence type="ECO:0008006" key="6">
    <source>
        <dbReference type="Google" id="ProtNLM"/>
    </source>
</evidence>
<dbReference type="AlphaFoldDB" id="A0A811PQD7"/>
<comment type="caution">
    <text evidence="4">The sequence shown here is derived from an EMBL/GenBank/DDBJ whole genome shotgun (WGS) entry which is preliminary data.</text>
</comment>
<dbReference type="Pfam" id="PF03108">
    <property type="entry name" value="DBD_Tnp_Mut"/>
    <property type="match status" value="1"/>
</dbReference>
<organism evidence="4 5">
    <name type="scientific">Miscanthus lutarioriparius</name>
    <dbReference type="NCBI Taxonomy" id="422564"/>
    <lineage>
        <taxon>Eukaryota</taxon>
        <taxon>Viridiplantae</taxon>
        <taxon>Streptophyta</taxon>
        <taxon>Embryophyta</taxon>
        <taxon>Tracheophyta</taxon>
        <taxon>Spermatophyta</taxon>
        <taxon>Magnoliopsida</taxon>
        <taxon>Liliopsida</taxon>
        <taxon>Poales</taxon>
        <taxon>Poaceae</taxon>
        <taxon>PACMAD clade</taxon>
        <taxon>Panicoideae</taxon>
        <taxon>Andropogonodae</taxon>
        <taxon>Andropogoneae</taxon>
        <taxon>Saccharinae</taxon>
        <taxon>Miscanthus</taxon>
    </lineage>
</organism>
<dbReference type="Pfam" id="PF26130">
    <property type="entry name" value="PB1-like"/>
    <property type="match status" value="1"/>
</dbReference>
<sequence>MDNMDRMCIRFHFGGTFTTVGSGQFYVGGDIAESWIDVDRLSFFEIKGHVTDHYNATSVLRLYWLKPGMHIDKGLVLLLDDDSCQVMASYHSDGSCVDMYVEEVAMEINADDQDIWLGDDEGGDDANDEDVPADVMPSPLMDDKDYQSYMAFYKSPSKNSDKGKRPAVTEDEEDSVQMSSDDTSDEEYKQPSEEDSSADDELRNYARQIKRNIRAKKLGIHASEIVDIRAEDLVDEVPNLDEPGSPFLDSSDEYSYEENSDGETERWKTLENRFDSKAELPAFSLGMAFRCSRQFKKALVKYGLKAHKSLKFVKDEKTKVRAICDWPAGCNWLIYGSKTTRSQGGNI</sequence>
<keyword evidence="5" id="KW-1185">Reference proteome</keyword>
<gene>
    <name evidence="4" type="ORF">NCGR_LOCUS32500</name>
</gene>
<evidence type="ECO:0000313" key="5">
    <source>
        <dbReference type="Proteomes" id="UP000604825"/>
    </source>
</evidence>
<feature type="compositionally biased region" description="Acidic residues" evidence="1">
    <location>
        <begin position="115"/>
        <end position="132"/>
    </location>
</feature>
<feature type="domain" description="PB1-like" evidence="3">
    <location>
        <begin position="5"/>
        <end position="102"/>
    </location>
</feature>
<feature type="compositionally biased region" description="Acidic residues" evidence="1">
    <location>
        <begin position="250"/>
        <end position="262"/>
    </location>
</feature>
<feature type="compositionally biased region" description="Basic and acidic residues" evidence="1">
    <location>
        <begin position="159"/>
        <end position="168"/>
    </location>
</feature>
<name>A0A811PQD7_9POAL</name>
<protein>
    <recommendedName>
        <fullName evidence="6">Transposase MuDR plant domain-containing protein</fullName>
    </recommendedName>
</protein>
<accession>A0A811PQD7</accession>
<dbReference type="Proteomes" id="UP000604825">
    <property type="component" value="Unassembled WGS sequence"/>
</dbReference>
<evidence type="ECO:0000259" key="2">
    <source>
        <dbReference type="Pfam" id="PF03108"/>
    </source>
</evidence>
<dbReference type="OrthoDB" id="681844at2759"/>
<dbReference type="EMBL" id="CAJGYO010000007">
    <property type="protein sequence ID" value="CAD6248360.1"/>
    <property type="molecule type" value="Genomic_DNA"/>
</dbReference>
<evidence type="ECO:0000313" key="4">
    <source>
        <dbReference type="EMBL" id="CAD6248360.1"/>
    </source>
</evidence>
<dbReference type="InterPro" id="IPR004332">
    <property type="entry name" value="Transposase_MuDR"/>
</dbReference>
<feature type="domain" description="Transposase MuDR plant" evidence="2">
    <location>
        <begin position="284"/>
        <end position="341"/>
    </location>
</feature>